<dbReference type="InterPro" id="IPR036165">
    <property type="entry name" value="YefM-like_sf"/>
</dbReference>
<sequence>MPCLKSNETEVMIKPKESHLPAVTTQNEKAKVVIHDMASYRQKQEVSTLLKILALSQQQVEANRLTPIEEVVQRLKSRSKKD</sequence>
<evidence type="ECO:0000313" key="2">
    <source>
        <dbReference type="EMBL" id="AWH89181.1"/>
    </source>
</evidence>
<reference evidence="2 3" key="1">
    <citation type="journal article" date="2019" name="Int. J. Syst. Evol. Microbiol.">
        <title>Limnobaculum parvum gen. nov., sp. nov., isolated from a freshwater lake.</title>
        <authorList>
            <person name="Baek C."/>
            <person name="Shin S.K."/>
            <person name="Yi H."/>
        </authorList>
    </citation>
    <scope>NUCLEOTIDE SEQUENCE [LARGE SCALE GENOMIC DNA]</scope>
    <source>
        <strain evidence="2 3">HYN0051</strain>
    </source>
</reference>
<protein>
    <submittedName>
        <fullName evidence="2">Antitoxin, Phd family protein</fullName>
    </submittedName>
</protein>
<name>A0A2Y9U0C1_9GAMM</name>
<dbReference type="EMBL" id="CP029185">
    <property type="protein sequence ID" value="AWH89181.1"/>
    <property type="molecule type" value="Genomic_DNA"/>
</dbReference>
<evidence type="ECO:0000256" key="1">
    <source>
        <dbReference type="ARBA" id="ARBA00009981"/>
    </source>
</evidence>
<organism evidence="2 3">
    <name type="scientific">Limnobaculum parvum</name>
    <dbReference type="NCBI Taxonomy" id="2172103"/>
    <lineage>
        <taxon>Bacteria</taxon>
        <taxon>Pseudomonadati</taxon>
        <taxon>Pseudomonadota</taxon>
        <taxon>Gammaproteobacteria</taxon>
        <taxon>Enterobacterales</taxon>
        <taxon>Budviciaceae</taxon>
        <taxon>Limnobaculum</taxon>
    </lineage>
</organism>
<dbReference type="KEGG" id="lpv:HYN51_11840"/>
<gene>
    <name evidence="2" type="ORF">HYN51_11840</name>
</gene>
<keyword evidence="3" id="KW-1185">Reference proteome</keyword>
<dbReference type="Proteomes" id="UP000244908">
    <property type="component" value="Chromosome"/>
</dbReference>
<dbReference type="AlphaFoldDB" id="A0A2Y9U0C1"/>
<dbReference type="SUPFAM" id="SSF143120">
    <property type="entry name" value="YefM-like"/>
    <property type="match status" value="1"/>
</dbReference>
<proteinExistence type="inferred from homology"/>
<accession>A0A2Y9U0C1</accession>
<evidence type="ECO:0000313" key="3">
    <source>
        <dbReference type="Proteomes" id="UP000244908"/>
    </source>
</evidence>
<comment type="similarity">
    <text evidence="1">Belongs to the phD/YefM antitoxin family.</text>
</comment>